<dbReference type="EMBL" id="JAMSHJ010000005">
    <property type="protein sequence ID" value="KAI5404091.1"/>
    <property type="molecule type" value="Genomic_DNA"/>
</dbReference>
<comment type="caution">
    <text evidence="2">The sequence shown here is derived from an EMBL/GenBank/DDBJ whole genome shotgun (WGS) entry which is preliminary data.</text>
</comment>
<evidence type="ECO:0008006" key="4">
    <source>
        <dbReference type="Google" id="ProtNLM"/>
    </source>
</evidence>
<evidence type="ECO:0000313" key="3">
    <source>
        <dbReference type="Proteomes" id="UP001058974"/>
    </source>
</evidence>
<dbReference type="AlphaFoldDB" id="A0A9D5ADQ1"/>
<feature type="compositionally biased region" description="Polar residues" evidence="1">
    <location>
        <begin position="149"/>
        <end position="167"/>
    </location>
</feature>
<evidence type="ECO:0000313" key="2">
    <source>
        <dbReference type="EMBL" id="KAI5404091.1"/>
    </source>
</evidence>
<dbReference type="Proteomes" id="UP001058974">
    <property type="component" value="Chromosome 5"/>
</dbReference>
<proteinExistence type="predicted"/>
<name>A0A9D5ADQ1_PEA</name>
<organism evidence="2 3">
    <name type="scientific">Pisum sativum</name>
    <name type="common">Garden pea</name>
    <name type="synonym">Lathyrus oleraceus</name>
    <dbReference type="NCBI Taxonomy" id="3888"/>
    <lineage>
        <taxon>Eukaryota</taxon>
        <taxon>Viridiplantae</taxon>
        <taxon>Streptophyta</taxon>
        <taxon>Embryophyta</taxon>
        <taxon>Tracheophyta</taxon>
        <taxon>Spermatophyta</taxon>
        <taxon>Magnoliopsida</taxon>
        <taxon>eudicotyledons</taxon>
        <taxon>Gunneridae</taxon>
        <taxon>Pentapetalae</taxon>
        <taxon>rosids</taxon>
        <taxon>fabids</taxon>
        <taxon>Fabales</taxon>
        <taxon>Fabaceae</taxon>
        <taxon>Papilionoideae</taxon>
        <taxon>50 kb inversion clade</taxon>
        <taxon>NPAAA clade</taxon>
        <taxon>Hologalegina</taxon>
        <taxon>IRL clade</taxon>
        <taxon>Fabeae</taxon>
        <taxon>Lathyrus</taxon>
    </lineage>
</organism>
<gene>
    <name evidence="2" type="ORF">KIW84_051290</name>
</gene>
<feature type="region of interest" description="Disordered" evidence="1">
    <location>
        <begin position="139"/>
        <end position="215"/>
    </location>
</feature>
<evidence type="ECO:0000256" key="1">
    <source>
        <dbReference type="SAM" id="MobiDB-lite"/>
    </source>
</evidence>
<accession>A0A9D5ADQ1</accession>
<reference evidence="2 3" key="1">
    <citation type="journal article" date="2022" name="Nat. Genet.">
        <title>Improved pea reference genome and pan-genome highlight genomic features and evolutionary characteristics.</title>
        <authorList>
            <person name="Yang T."/>
            <person name="Liu R."/>
            <person name="Luo Y."/>
            <person name="Hu S."/>
            <person name="Wang D."/>
            <person name="Wang C."/>
            <person name="Pandey M.K."/>
            <person name="Ge S."/>
            <person name="Xu Q."/>
            <person name="Li N."/>
            <person name="Li G."/>
            <person name="Huang Y."/>
            <person name="Saxena R.K."/>
            <person name="Ji Y."/>
            <person name="Li M."/>
            <person name="Yan X."/>
            <person name="He Y."/>
            <person name="Liu Y."/>
            <person name="Wang X."/>
            <person name="Xiang C."/>
            <person name="Varshney R.K."/>
            <person name="Ding H."/>
            <person name="Gao S."/>
            <person name="Zong X."/>
        </authorList>
    </citation>
    <scope>NUCLEOTIDE SEQUENCE [LARGE SCALE GENOMIC DNA]</scope>
    <source>
        <strain evidence="2 3">cv. Zhongwan 6</strain>
    </source>
</reference>
<protein>
    <recommendedName>
        <fullName evidence="4">Aminotransferase-like plant mobile domain-containing protein</fullName>
    </recommendedName>
</protein>
<sequence>MITLTPFDITAIIGLRPIGDPFEPSTKPKISLGFNFIITAYRAFNEDYQALVAKQFAPLASKLHEGRKICLSRLILCGLYESLGLTSQDLNKRINPESLQVGVPIRLLQLWLNSIFEPSLKNRIPPNSEVGFEGLRLTQLTPDDGIPSNPKSSSPASQGINTTGTSQGRKKSKTSSVVGPSGKKKQLNKDVDPSSNEEAMSPQKEFEFDINDESL</sequence>
<keyword evidence="3" id="KW-1185">Reference proteome</keyword>
<dbReference type="Gramene" id="Psat05G0129000-T1">
    <property type="protein sequence ID" value="KAI5404091.1"/>
    <property type="gene ID" value="KIW84_051290"/>
</dbReference>